<organism evidence="1 2">
    <name type="scientific">Melipona quadrifasciata</name>
    <dbReference type="NCBI Taxonomy" id="166423"/>
    <lineage>
        <taxon>Eukaryota</taxon>
        <taxon>Metazoa</taxon>
        <taxon>Ecdysozoa</taxon>
        <taxon>Arthropoda</taxon>
        <taxon>Hexapoda</taxon>
        <taxon>Insecta</taxon>
        <taxon>Pterygota</taxon>
        <taxon>Neoptera</taxon>
        <taxon>Endopterygota</taxon>
        <taxon>Hymenoptera</taxon>
        <taxon>Apocrita</taxon>
        <taxon>Aculeata</taxon>
        <taxon>Apoidea</taxon>
        <taxon>Anthophila</taxon>
        <taxon>Apidae</taxon>
        <taxon>Melipona</taxon>
    </lineage>
</organism>
<dbReference type="EMBL" id="KQ435742">
    <property type="protein sequence ID" value="KOX76707.1"/>
    <property type="molecule type" value="Genomic_DNA"/>
</dbReference>
<gene>
    <name evidence="1" type="ORF">WN51_11062</name>
</gene>
<sequence>MNVSLRICFGKRDRWGSSSIGQRMVRHTNFVFWYRFWDTKSRFTSFLSYLWSMISSARVDKELRNKIVAITIEIPRIS</sequence>
<evidence type="ECO:0000313" key="2">
    <source>
        <dbReference type="Proteomes" id="UP000053105"/>
    </source>
</evidence>
<reference evidence="1 2" key="1">
    <citation type="submission" date="2015-07" db="EMBL/GenBank/DDBJ databases">
        <title>The genome of Melipona quadrifasciata.</title>
        <authorList>
            <person name="Pan H."/>
            <person name="Kapheim K."/>
        </authorList>
    </citation>
    <scope>NUCLEOTIDE SEQUENCE [LARGE SCALE GENOMIC DNA]</scope>
    <source>
        <strain evidence="1">0111107301</strain>
        <tissue evidence="1">Whole body</tissue>
    </source>
</reference>
<dbReference type="Proteomes" id="UP000053105">
    <property type="component" value="Unassembled WGS sequence"/>
</dbReference>
<evidence type="ECO:0000313" key="1">
    <source>
        <dbReference type="EMBL" id="KOX76707.1"/>
    </source>
</evidence>
<dbReference type="AlphaFoldDB" id="A0A0M9A3X4"/>
<proteinExistence type="predicted"/>
<accession>A0A0M9A3X4</accession>
<keyword evidence="2" id="KW-1185">Reference proteome</keyword>
<name>A0A0M9A3X4_9HYME</name>
<protein>
    <submittedName>
        <fullName evidence="1">Uncharacterized protein</fullName>
    </submittedName>
</protein>